<dbReference type="GO" id="GO:0016020">
    <property type="term" value="C:membrane"/>
    <property type="evidence" value="ECO:0007669"/>
    <property type="project" value="UniProtKB-SubCell"/>
</dbReference>
<keyword evidence="4" id="KW-0597">Phosphoprotein</keyword>
<dbReference type="EC" id="2.7.13.3" evidence="3"/>
<keyword evidence="5" id="KW-0808">Transferase</keyword>
<evidence type="ECO:0000256" key="4">
    <source>
        <dbReference type="ARBA" id="ARBA00022553"/>
    </source>
</evidence>
<dbReference type="InterPro" id="IPR003594">
    <property type="entry name" value="HATPase_dom"/>
</dbReference>
<dbReference type="InterPro" id="IPR036890">
    <property type="entry name" value="HATPase_C_sf"/>
</dbReference>
<evidence type="ECO:0000259" key="16">
    <source>
        <dbReference type="Pfam" id="PF13581"/>
    </source>
</evidence>
<evidence type="ECO:0000256" key="9">
    <source>
        <dbReference type="ARBA" id="ARBA00022840"/>
    </source>
</evidence>
<evidence type="ECO:0000259" key="15">
    <source>
        <dbReference type="Pfam" id="PF13493"/>
    </source>
</evidence>
<dbReference type="PANTHER" id="PTHR41523">
    <property type="entry name" value="TWO-COMPONENT SYSTEM SENSOR PROTEIN"/>
    <property type="match status" value="1"/>
</dbReference>
<comment type="subcellular location">
    <subcellularLocation>
        <location evidence="2">Membrane</location>
        <topology evidence="2">Multi-pass membrane protein</topology>
    </subcellularLocation>
</comment>
<keyword evidence="18" id="KW-1185">Reference proteome</keyword>
<dbReference type="InterPro" id="IPR011495">
    <property type="entry name" value="Sig_transdc_His_kin_sub2_dim/P"/>
</dbReference>
<feature type="domain" description="Signal transduction histidine kinase subgroup 2 dimerisation and phosphoacceptor" evidence="14">
    <location>
        <begin position="153"/>
        <end position="227"/>
    </location>
</feature>
<feature type="domain" description="Sensor protein KdpD transmembrane" evidence="15">
    <location>
        <begin position="38"/>
        <end position="132"/>
    </location>
</feature>
<dbReference type="SUPFAM" id="SSF55874">
    <property type="entry name" value="ATPase domain of HSP90 chaperone/DNA topoisomerase II/histidine kinase"/>
    <property type="match status" value="1"/>
</dbReference>
<evidence type="ECO:0000256" key="1">
    <source>
        <dbReference type="ARBA" id="ARBA00000085"/>
    </source>
</evidence>
<dbReference type="PANTHER" id="PTHR41523:SF7">
    <property type="entry name" value="HISTIDINE KINASE"/>
    <property type="match status" value="1"/>
</dbReference>
<keyword evidence="10 13" id="KW-1133">Transmembrane helix</keyword>
<evidence type="ECO:0000256" key="5">
    <source>
        <dbReference type="ARBA" id="ARBA00022679"/>
    </source>
</evidence>
<evidence type="ECO:0000256" key="13">
    <source>
        <dbReference type="SAM" id="Phobius"/>
    </source>
</evidence>
<keyword evidence="9" id="KW-0067">ATP-binding</keyword>
<dbReference type="EMBL" id="WTYW01000002">
    <property type="protein sequence ID" value="MXO86256.1"/>
    <property type="molecule type" value="Genomic_DNA"/>
</dbReference>
<evidence type="ECO:0000256" key="3">
    <source>
        <dbReference type="ARBA" id="ARBA00012438"/>
    </source>
</evidence>
<protein>
    <recommendedName>
        <fullName evidence="3">histidine kinase</fullName>
        <ecNumber evidence="3">2.7.13.3</ecNumber>
    </recommendedName>
</protein>
<dbReference type="InterPro" id="IPR025201">
    <property type="entry name" value="KdpD_TM"/>
</dbReference>
<evidence type="ECO:0000259" key="14">
    <source>
        <dbReference type="Pfam" id="PF07568"/>
    </source>
</evidence>
<dbReference type="Proteomes" id="UP000433104">
    <property type="component" value="Unassembled WGS sequence"/>
</dbReference>
<dbReference type="Gene3D" id="1.20.120.620">
    <property type="entry name" value="Backbone structure of the membrane domain of e. Coli histidine kinase receptor kdpd"/>
    <property type="match status" value="1"/>
</dbReference>
<dbReference type="Pfam" id="PF13581">
    <property type="entry name" value="HATPase_c_2"/>
    <property type="match status" value="1"/>
</dbReference>
<dbReference type="AlphaFoldDB" id="A0A844ZGI2"/>
<keyword evidence="8" id="KW-0418">Kinase</keyword>
<evidence type="ECO:0000256" key="11">
    <source>
        <dbReference type="ARBA" id="ARBA00023012"/>
    </source>
</evidence>
<dbReference type="GO" id="GO:0004673">
    <property type="term" value="F:protein histidine kinase activity"/>
    <property type="evidence" value="ECO:0007669"/>
    <property type="project" value="UniProtKB-EC"/>
</dbReference>
<dbReference type="Pfam" id="PF07568">
    <property type="entry name" value="HisKA_2"/>
    <property type="match status" value="1"/>
</dbReference>
<accession>A0A844ZGI2</accession>
<name>A0A844ZGI2_9SPHN</name>
<evidence type="ECO:0000256" key="2">
    <source>
        <dbReference type="ARBA" id="ARBA00004141"/>
    </source>
</evidence>
<comment type="caution">
    <text evidence="17">The sequence shown here is derived from an EMBL/GenBank/DDBJ whole genome shotgun (WGS) entry which is preliminary data.</text>
</comment>
<evidence type="ECO:0000256" key="10">
    <source>
        <dbReference type="ARBA" id="ARBA00022989"/>
    </source>
</evidence>
<comment type="catalytic activity">
    <reaction evidence="1">
        <text>ATP + protein L-histidine = ADP + protein N-phospho-L-histidine.</text>
        <dbReference type="EC" id="2.7.13.3"/>
    </reaction>
</comment>
<gene>
    <name evidence="17" type="ORF">GRI38_09465</name>
</gene>
<dbReference type="InterPro" id="IPR038318">
    <property type="entry name" value="KdpD_sf"/>
</dbReference>
<proteinExistence type="predicted"/>
<feature type="domain" description="Histidine kinase/HSP90-like ATPase" evidence="16">
    <location>
        <begin position="243"/>
        <end position="328"/>
    </location>
</feature>
<reference evidence="17 18" key="1">
    <citation type="submission" date="2019-12" db="EMBL/GenBank/DDBJ databases">
        <title>Genomic-based taxomic classification of the family Erythrobacteraceae.</title>
        <authorList>
            <person name="Xu L."/>
        </authorList>
    </citation>
    <scope>NUCLEOTIDE SEQUENCE [LARGE SCALE GENOMIC DNA]</scope>
    <source>
        <strain evidence="17 18">MCCC 1A09962</strain>
    </source>
</reference>
<keyword evidence="7" id="KW-0547">Nucleotide-binding</keyword>
<organism evidence="17 18">
    <name type="scientific">Parapontixanthobacter aurantiacus</name>
    <dbReference type="NCBI Taxonomy" id="1463599"/>
    <lineage>
        <taxon>Bacteria</taxon>
        <taxon>Pseudomonadati</taxon>
        <taxon>Pseudomonadota</taxon>
        <taxon>Alphaproteobacteria</taxon>
        <taxon>Sphingomonadales</taxon>
        <taxon>Erythrobacteraceae</taxon>
        <taxon>Parapontixanthobacter</taxon>
    </lineage>
</organism>
<sequence>MKRGRTSAIVKRLPHFDVAGHFAEGPARVGVQIGFGSLCAIAMIAIRSALDVIVPTAGPFALVYPTVLLATLYGRWLAGIVAYFICFFWAWFYVLPAVGSFHFEVPTDPARVAINAFAALIVLLFAETFRHAGAEYAEERDAEIARRQLLLEELDHRTKNNFALSVSLLETQRRRVESEEASDALTQAIGRLHSFASAYSNLNENQGEGASVEMRPYLEDVVNRFREAALDENVAVETHVDVDELPRATAVAIGLFTNEALTNCAKYAFAEGERGTIHVSLKESGDSWLLQIADNGTRKPAAASEALPSSGLGTRLFQAFANQADAEYRIDLEGPGCTVSLIGNSDEDEISPS</sequence>
<evidence type="ECO:0000313" key="18">
    <source>
        <dbReference type="Proteomes" id="UP000433104"/>
    </source>
</evidence>
<dbReference type="GO" id="GO:0005524">
    <property type="term" value="F:ATP binding"/>
    <property type="evidence" value="ECO:0007669"/>
    <property type="project" value="UniProtKB-KW"/>
</dbReference>
<dbReference type="Pfam" id="PF13493">
    <property type="entry name" value="DUF4118"/>
    <property type="match status" value="1"/>
</dbReference>
<dbReference type="Gene3D" id="3.30.565.10">
    <property type="entry name" value="Histidine kinase-like ATPase, C-terminal domain"/>
    <property type="match status" value="1"/>
</dbReference>
<keyword evidence="11" id="KW-0902">Two-component regulatory system</keyword>
<feature type="transmembrane region" description="Helical" evidence="13">
    <location>
        <begin position="109"/>
        <end position="126"/>
    </location>
</feature>
<keyword evidence="12 13" id="KW-0472">Membrane</keyword>
<evidence type="ECO:0000256" key="12">
    <source>
        <dbReference type="ARBA" id="ARBA00023136"/>
    </source>
</evidence>
<evidence type="ECO:0000256" key="7">
    <source>
        <dbReference type="ARBA" id="ARBA00022741"/>
    </source>
</evidence>
<dbReference type="OrthoDB" id="9767435at2"/>
<evidence type="ECO:0000256" key="8">
    <source>
        <dbReference type="ARBA" id="ARBA00022777"/>
    </source>
</evidence>
<evidence type="ECO:0000313" key="17">
    <source>
        <dbReference type="EMBL" id="MXO86256.1"/>
    </source>
</evidence>
<feature type="transmembrane region" description="Helical" evidence="13">
    <location>
        <begin position="80"/>
        <end position="103"/>
    </location>
</feature>
<keyword evidence="6 13" id="KW-0812">Transmembrane</keyword>
<evidence type="ECO:0000256" key="6">
    <source>
        <dbReference type="ARBA" id="ARBA00022692"/>
    </source>
</evidence>
<dbReference type="GO" id="GO:0000160">
    <property type="term" value="P:phosphorelay signal transduction system"/>
    <property type="evidence" value="ECO:0007669"/>
    <property type="project" value="UniProtKB-KW"/>
</dbReference>